<gene>
    <name evidence="13" type="ordered locus">TVNIR_0533</name>
</gene>
<sequence>MIGNSQSGFTLIELIITIVVLVVLVTLAAPSFVDVLDRRRIVDAAETLMKQVQQARAVAIESNREISMVFDDSGTTWCFGLTAAAGCDCYESDPSEPDSCQIPFGALVNLAGTDFELIRASGNDFPGVTLQNFPAALRFEPMRGVRVDAAGPTVTIEFVSARDREAHVVVNRLGRAGTCSPADAGGDPSVTTMRLCP</sequence>
<protein>
    <recommendedName>
        <fullName evidence="2">Type II secretion system protein H</fullName>
    </recommendedName>
    <alternativeName>
        <fullName evidence="10">General secretion pathway protein H</fullName>
    </alternativeName>
</protein>
<keyword evidence="5" id="KW-0997">Cell inner membrane</keyword>
<dbReference type="eggNOG" id="COG4970">
    <property type="taxonomic scope" value="Bacteria"/>
</dbReference>
<feature type="domain" description="General secretion pathway GspH" evidence="12">
    <location>
        <begin position="44"/>
        <end position="174"/>
    </location>
</feature>
<dbReference type="GO" id="GO:0005886">
    <property type="term" value="C:plasma membrane"/>
    <property type="evidence" value="ECO:0007669"/>
    <property type="project" value="UniProtKB-SubCell"/>
</dbReference>
<evidence type="ECO:0000256" key="9">
    <source>
        <dbReference type="ARBA" id="ARBA00025772"/>
    </source>
</evidence>
<evidence type="ECO:0000256" key="3">
    <source>
        <dbReference type="ARBA" id="ARBA00022475"/>
    </source>
</evidence>
<dbReference type="Pfam" id="PF07963">
    <property type="entry name" value="N_methyl"/>
    <property type="match status" value="1"/>
</dbReference>
<keyword evidence="4" id="KW-0488">Methylation</keyword>
<feature type="transmembrane region" description="Helical" evidence="11">
    <location>
        <begin position="12"/>
        <end position="33"/>
    </location>
</feature>
<evidence type="ECO:0000256" key="10">
    <source>
        <dbReference type="ARBA" id="ARBA00030775"/>
    </source>
</evidence>
<dbReference type="AlphaFoldDB" id="L0DTB5"/>
<dbReference type="InterPro" id="IPR012902">
    <property type="entry name" value="N_methyl_site"/>
</dbReference>
<evidence type="ECO:0000313" key="14">
    <source>
        <dbReference type="Proteomes" id="UP000010809"/>
    </source>
</evidence>
<accession>L0DTB5</accession>
<evidence type="ECO:0000259" key="12">
    <source>
        <dbReference type="Pfam" id="PF12019"/>
    </source>
</evidence>
<comment type="subcellular location">
    <subcellularLocation>
        <location evidence="1">Cell inner membrane</location>
        <topology evidence="1">Single-pass membrane protein</topology>
    </subcellularLocation>
</comment>
<dbReference type="KEGG" id="tni:TVNIR_0533"/>
<dbReference type="EMBL" id="CP003989">
    <property type="protein sequence ID" value="AGA32235.1"/>
    <property type="molecule type" value="Genomic_DNA"/>
</dbReference>
<proteinExistence type="inferred from homology"/>
<dbReference type="NCBIfam" id="TIGR02532">
    <property type="entry name" value="IV_pilin_GFxxxE"/>
    <property type="match status" value="1"/>
</dbReference>
<dbReference type="RefSeq" id="WP_015257388.1">
    <property type="nucleotide sequence ID" value="NC_019902.2"/>
</dbReference>
<comment type="similarity">
    <text evidence="9">Belongs to the GSP H family.</text>
</comment>
<dbReference type="Pfam" id="PF12019">
    <property type="entry name" value="GspH"/>
    <property type="match status" value="1"/>
</dbReference>
<name>L0DTB5_THIND</name>
<evidence type="ECO:0000256" key="8">
    <source>
        <dbReference type="ARBA" id="ARBA00023136"/>
    </source>
</evidence>
<evidence type="ECO:0000256" key="5">
    <source>
        <dbReference type="ARBA" id="ARBA00022519"/>
    </source>
</evidence>
<dbReference type="GO" id="GO:0015627">
    <property type="term" value="C:type II protein secretion system complex"/>
    <property type="evidence" value="ECO:0007669"/>
    <property type="project" value="InterPro"/>
</dbReference>
<dbReference type="STRING" id="1255043.TVNIR_0533"/>
<dbReference type="SUPFAM" id="SSF54523">
    <property type="entry name" value="Pili subunits"/>
    <property type="match status" value="1"/>
</dbReference>
<dbReference type="GO" id="GO:0015628">
    <property type="term" value="P:protein secretion by the type II secretion system"/>
    <property type="evidence" value="ECO:0007669"/>
    <property type="project" value="InterPro"/>
</dbReference>
<evidence type="ECO:0000256" key="2">
    <source>
        <dbReference type="ARBA" id="ARBA00021549"/>
    </source>
</evidence>
<evidence type="ECO:0000256" key="4">
    <source>
        <dbReference type="ARBA" id="ARBA00022481"/>
    </source>
</evidence>
<dbReference type="PROSITE" id="PS00409">
    <property type="entry name" value="PROKAR_NTER_METHYL"/>
    <property type="match status" value="1"/>
</dbReference>
<dbReference type="PATRIC" id="fig|1255043.3.peg.538"/>
<evidence type="ECO:0000256" key="7">
    <source>
        <dbReference type="ARBA" id="ARBA00022989"/>
    </source>
</evidence>
<dbReference type="HOGENOM" id="CLU_084761_5_1_6"/>
<dbReference type="Proteomes" id="UP000010809">
    <property type="component" value="Chromosome"/>
</dbReference>
<organism evidence="13 14">
    <name type="scientific">Thioalkalivibrio nitratireducens (strain DSM 14787 / UNIQEM 213 / ALEN2)</name>
    <dbReference type="NCBI Taxonomy" id="1255043"/>
    <lineage>
        <taxon>Bacteria</taxon>
        <taxon>Pseudomonadati</taxon>
        <taxon>Pseudomonadota</taxon>
        <taxon>Gammaproteobacteria</taxon>
        <taxon>Chromatiales</taxon>
        <taxon>Ectothiorhodospiraceae</taxon>
        <taxon>Thioalkalivibrio</taxon>
    </lineage>
</organism>
<dbReference type="Gene3D" id="3.30.700.10">
    <property type="entry name" value="Glycoprotein, Type 4 Pilin"/>
    <property type="match status" value="1"/>
</dbReference>
<evidence type="ECO:0000313" key="13">
    <source>
        <dbReference type="EMBL" id="AGA32235.1"/>
    </source>
</evidence>
<dbReference type="InterPro" id="IPR022346">
    <property type="entry name" value="T2SS_GspH"/>
</dbReference>
<keyword evidence="14" id="KW-1185">Reference proteome</keyword>
<evidence type="ECO:0000256" key="1">
    <source>
        <dbReference type="ARBA" id="ARBA00004377"/>
    </source>
</evidence>
<reference evidence="13" key="1">
    <citation type="submission" date="2015-12" db="EMBL/GenBank/DDBJ databases">
        <authorList>
            <person name="Tikhonova T.V."/>
            <person name="Pavlov A.R."/>
            <person name="Beletsky A.V."/>
            <person name="Mardanov A.V."/>
            <person name="Sorokin D.Y."/>
            <person name="Ravin N.V."/>
            <person name="Popov V.O."/>
        </authorList>
    </citation>
    <scope>NUCLEOTIDE SEQUENCE</scope>
    <source>
        <strain evidence="13">DSM 14787</strain>
    </source>
</reference>
<dbReference type="OrthoDB" id="5570404at2"/>
<keyword evidence="7 11" id="KW-1133">Transmembrane helix</keyword>
<evidence type="ECO:0000256" key="6">
    <source>
        <dbReference type="ARBA" id="ARBA00022692"/>
    </source>
</evidence>
<keyword evidence="8 11" id="KW-0472">Membrane</keyword>
<keyword evidence="3" id="KW-1003">Cell membrane</keyword>
<keyword evidence="6 11" id="KW-0812">Transmembrane</keyword>
<dbReference type="InterPro" id="IPR045584">
    <property type="entry name" value="Pilin-like"/>
</dbReference>
<evidence type="ECO:0000256" key="11">
    <source>
        <dbReference type="SAM" id="Phobius"/>
    </source>
</evidence>